<feature type="signal peptide" evidence="1">
    <location>
        <begin position="1"/>
        <end position="24"/>
    </location>
</feature>
<proteinExistence type="predicted"/>
<evidence type="ECO:0000313" key="3">
    <source>
        <dbReference type="Proteomes" id="UP000053477"/>
    </source>
</evidence>
<gene>
    <name evidence="2" type="ORF">SCHPADRAFT_895038</name>
</gene>
<protein>
    <submittedName>
        <fullName evidence="2">Uncharacterized protein</fullName>
    </submittedName>
</protein>
<sequence>MTPLCIATTLVLTELAAIKQLGHAGPWVYESWQDHFQTSVRSNKYPSYGLLAFATAADPTTVAGYDGLVEHGSYAASMIIALLKDVQTTNEKEQGALLDGRGDFSHRIGQAIALRKYVGGLFRANSFNNTFDDFLDDYDGKPWQFPMEQGTMYHWPLAAECHTESNVAAAANALKPYFSIFFLDMNKSEDEMGDIYPFYDQLMLTSLIATAWNRLDKAGGKWLGLRLRYCKEYEDIRNQIQFAKDSVTCNEMAELARMFDVKAKEYARRLKMKIQKGDDERLEEVKATVKEFLEIAKGIAIHVSANTLKVIQQLRDNAPLIHELEQNSLVTLGGIDDFDWL</sequence>
<reference evidence="2 3" key="1">
    <citation type="submission" date="2015-04" db="EMBL/GenBank/DDBJ databases">
        <title>Complete genome sequence of Schizopora paradoxa KUC8140, a cosmopolitan wood degrader in East Asia.</title>
        <authorList>
            <consortium name="DOE Joint Genome Institute"/>
            <person name="Min B."/>
            <person name="Park H."/>
            <person name="Jang Y."/>
            <person name="Kim J.-J."/>
            <person name="Kim K.H."/>
            <person name="Pangilinan J."/>
            <person name="Lipzen A."/>
            <person name="Riley R."/>
            <person name="Grigoriev I.V."/>
            <person name="Spatafora J.W."/>
            <person name="Choi I.-G."/>
        </authorList>
    </citation>
    <scope>NUCLEOTIDE SEQUENCE [LARGE SCALE GENOMIC DNA]</scope>
    <source>
        <strain evidence="2 3">KUC8140</strain>
    </source>
</reference>
<organism evidence="2 3">
    <name type="scientific">Schizopora paradoxa</name>
    <dbReference type="NCBI Taxonomy" id="27342"/>
    <lineage>
        <taxon>Eukaryota</taxon>
        <taxon>Fungi</taxon>
        <taxon>Dikarya</taxon>
        <taxon>Basidiomycota</taxon>
        <taxon>Agaricomycotina</taxon>
        <taxon>Agaricomycetes</taxon>
        <taxon>Hymenochaetales</taxon>
        <taxon>Schizoporaceae</taxon>
        <taxon>Schizopora</taxon>
    </lineage>
</organism>
<keyword evidence="1" id="KW-0732">Signal</keyword>
<evidence type="ECO:0000313" key="2">
    <source>
        <dbReference type="EMBL" id="KLO06955.1"/>
    </source>
</evidence>
<accession>A0A0H2R597</accession>
<evidence type="ECO:0000256" key="1">
    <source>
        <dbReference type="SAM" id="SignalP"/>
    </source>
</evidence>
<dbReference type="Proteomes" id="UP000053477">
    <property type="component" value="Unassembled WGS sequence"/>
</dbReference>
<name>A0A0H2R597_9AGAM</name>
<feature type="chain" id="PRO_5005201515" evidence="1">
    <location>
        <begin position="25"/>
        <end position="341"/>
    </location>
</feature>
<feature type="non-terminal residue" evidence="2">
    <location>
        <position position="341"/>
    </location>
</feature>
<keyword evidence="3" id="KW-1185">Reference proteome</keyword>
<dbReference type="InParanoid" id="A0A0H2R597"/>
<dbReference type="AlphaFoldDB" id="A0A0H2R597"/>
<dbReference type="EMBL" id="KQ086170">
    <property type="protein sequence ID" value="KLO06955.1"/>
    <property type="molecule type" value="Genomic_DNA"/>
</dbReference>